<evidence type="ECO:0000313" key="5">
    <source>
        <dbReference type="Proteomes" id="UP001600888"/>
    </source>
</evidence>
<dbReference type="PANTHER" id="PTHR15114:SF1">
    <property type="entry name" value="REPLICATION PROTEIN A 14 KDA SUBUNIT"/>
    <property type="match status" value="1"/>
</dbReference>
<dbReference type="InterPro" id="IPR013970">
    <property type="entry name" value="Rfa2"/>
</dbReference>
<dbReference type="PANTHER" id="PTHR15114">
    <property type="entry name" value="REPLICATION PROTEIN A3"/>
    <property type="match status" value="1"/>
</dbReference>
<sequence length="158" mass="17095">MLYLHLDSNLDTRRAARDSHVPTCPPDQNPNTCIHQGLRSVAISSFSPGMESQPTPRITAPYLDSYQGRNVIVVGRVIQLRGEAAVIDSDGNITAHLNREAHLSNGNAVQIIGKVNPDLSIRVLSSLDLGAGVDFGVYQHVVELSQKHPQLFGGATIH</sequence>
<comment type="caution">
    <text evidence="4">The sequence shown here is derived from an EMBL/GenBank/DDBJ whole genome shotgun (WGS) entry which is preliminary data.</text>
</comment>
<evidence type="ECO:0008006" key="6">
    <source>
        <dbReference type="Google" id="ProtNLM"/>
    </source>
</evidence>
<dbReference type="EMBL" id="JBAWTH010000009">
    <property type="protein sequence ID" value="KAL2290482.1"/>
    <property type="molecule type" value="Genomic_DNA"/>
</dbReference>
<dbReference type="SUPFAM" id="SSF50249">
    <property type="entry name" value="Nucleic acid-binding proteins"/>
    <property type="match status" value="1"/>
</dbReference>
<dbReference type="CDD" id="cd04479">
    <property type="entry name" value="RPA3"/>
    <property type="match status" value="1"/>
</dbReference>
<dbReference type="InterPro" id="IPR012340">
    <property type="entry name" value="NA-bd_OB-fold"/>
</dbReference>
<dbReference type="Gene3D" id="2.40.50.140">
    <property type="entry name" value="Nucleic acid-binding proteins"/>
    <property type="match status" value="1"/>
</dbReference>
<evidence type="ECO:0000256" key="2">
    <source>
        <dbReference type="ARBA" id="ARBA00009761"/>
    </source>
</evidence>
<name>A0ABR4F704_9PEZI</name>
<evidence type="ECO:0000313" key="4">
    <source>
        <dbReference type="EMBL" id="KAL2290482.1"/>
    </source>
</evidence>
<protein>
    <recommendedName>
        <fullName evidence="6">Replication factor A protein 3</fullName>
    </recommendedName>
</protein>
<organism evidence="4 5">
    <name type="scientific">Diaporthe vaccinii</name>
    <dbReference type="NCBI Taxonomy" id="105482"/>
    <lineage>
        <taxon>Eukaryota</taxon>
        <taxon>Fungi</taxon>
        <taxon>Dikarya</taxon>
        <taxon>Ascomycota</taxon>
        <taxon>Pezizomycotina</taxon>
        <taxon>Sordariomycetes</taxon>
        <taxon>Sordariomycetidae</taxon>
        <taxon>Diaporthales</taxon>
        <taxon>Diaporthaceae</taxon>
        <taxon>Diaporthe</taxon>
        <taxon>Diaporthe eres species complex</taxon>
    </lineage>
</organism>
<keyword evidence="3" id="KW-0539">Nucleus</keyword>
<comment type="subcellular location">
    <subcellularLocation>
        <location evidence="1">Nucleus</location>
    </subcellularLocation>
</comment>
<evidence type="ECO:0000256" key="3">
    <source>
        <dbReference type="ARBA" id="ARBA00023242"/>
    </source>
</evidence>
<dbReference type="Pfam" id="PF08661">
    <property type="entry name" value="Rep_fac-A_3"/>
    <property type="match status" value="1"/>
</dbReference>
<comment type="similarity">
    <text evidence="2">Belongs to the replication factor A protein 3 family.</text>
</comment>
<dbReference type="Proteomes" id="UP001600888">
    <property type="component" value="Unassembled WGS sequence"/>
</dbReference>
<gene>
    <name evidence="4" type="ORF">FJTKL_15570</name>
</gene>
<reference evidence="4 5" key="1">
    <citation type="submission" date="2024-03" db="EMBL/GenBank/DDBJ databases">
        <title>A high-quality draft genome sequence of Diaporthe vaccinii, a causative agent of upright dieback and viscid rot disease in cranberry plants.</title>
        <authorList>
            <person name="Sarrasin M."/>
            <person name="Lang B.F."/>
            <person name="Burger G."/>
        </authorList>
    </citation>
    <scope>NUCLEOTIDE SEQUENCE [LARGE SCALE GENOMIC DNA]</scope>
    <source>
        <strain evidence="4 5">IS7</strain>
    </source>
</reference>
<proteinExistence type="inferred from homology"/>
<accession>A0ABR4F704</accession>
<evidence type="ECO:0000256" key="1">
    <source>
        <dbReference type="ARBA" id="ARBA00004123"/>
    </source>
</evidence>
<keyword evidence="5" id="KW-1185">Reference proteome</keyword>